<evidence type="ECO:0000313" key="1">
    <source>
        <dbReference type="EMBL" id="KAJ8129413.1"/>
    </source>
</evidence>
<organism evidence="1 2">
    <name type="scientific">Lasiodiplodia mahajangana</name>
    <dbReference type="NCBI Taxonomy" id="1108764"/>
    <lineage>
        <taxon>Eukaryota</taxon>
        <taxon>Fungi</taxon>
        <taxon>Dikarya</taxon>
        <taxon>Ascomycota</taxon>
        <taxon>Pezizomycotina</taxon>
        <taxon>Dothideomycetes</taxon>
        <taxon>Dothideomycetes incertae sedis</taxon>
        <taxon>Botryosphaeriales</taxon>
        <taxon>Botryosphaeriaceae</taxon>
        <taxon>Lasiodiplodia</taxon>
    </lineage>
</organism>
<proteinExistence type="predicted"/>
<evidence type="ECO:0000313" key="2">
    <source>
        <dbReference type="Proteomes" id="UP001153332"/>
    </source>
</evidence>
<gene>
    <name evidence="1" type="ORF">O1611_g4217</name>
</gene>
<dbReference type="EMBL" id="JAPUUL010000770">
    <property type="protein sequence ID" value="KAJ8129413.1"/>
    <property type="molecule type" value="Genomic_DNA"/>
</dbReference>
<comment type="caution">
    <text evidence="1">The sequence shown here is derived from an EMBL/GenBank/DDBJ whole genome shotgun (WGS) entry which is preliminary data.</text>
</comment>
<sequence length="443" mass="49360">MSFISWAWSRLGHRAPLRPRIFANPNFIRIPPNDKVEEETLPDYLPARYYPVRIGQVFVDRYQVVGKLGFGASSTVWLARDLGQRCHVALKVFIRSQALGDRVENEIAMYKRMEQRAPSHPARAFADRAASRWNETDEMDYLNKLYGKWMPPATPRVAVDGRPRLSGIMDTINSTLAHGPDTRLPKEFYDPKGRKIIEKIAVDEWLSGFKESEEYRTLGVGGLMGDVVGRMVGSAEHSSADGEYEVGRPQNKKRPDGDKNTTPIRFGLSGCHDTTLGGVLASLGAFEGDEWPPFTSHIAIEMFHKKNAASELHSDAPTTSQATSDPSSGFSSSWFASWTSLFWGRAAPGAPPPGIGRKGTTELEPHEKAKLQEYYVRLRYNDEVVTIPGCRAPGKHLEGDESFCTLEAFKAIVDKFVPRNWKQECSANVKGPAFPTKPEPAGY</sequence>
<dbReference type="Proteomes" id="UP001153332">
    <property type="component" value="Unassembled WGS sequence"/>
</dbReference>
<protein>
    <submittedName>
        <fullName evidence="1">Uncharacterized protein</fullName>
    </submittedName>
</protein>
<keyword evidence="2" id="KW-1185">Reference proteome</keyword>
<name>A0ACC2JQE5_9PEZI</name>
<reference evidence="1" key="1">
    <citation type="submission" date="2022-12" db="EMBL/GenBank/DDBJ databases">
        <title>Genome Sequence of Lasiodiplodia mahajangana.</title>
        <authorList>
            <person name="Buettner E."/>
        </authorList>
    </citation>
    <scope>NUCLEOTIDE SEQUENCE</scope>
    <source>
        <strain evidence="1">VT137</strain>
    </source>
</reference>
<accession>A0ACC2JQE5</accession>